<sequence length="153" mass="16392">MRKISTGMVVRVMADAADAVDAVMVCEGAMLRPSAAFDGRSMDICVGTVRAAIILEESFHWTGARAASSYTICLGGGHDGGRDGFSKPITRRRPIVKPWQCGRRVAGSGFSLSDARWTGLDPAPLWPVDSAPAANWVQSHPDPPPRAQTDRKT</sequence>
<gene>
    <name evidence="1" type="ORF">ACCO45_013204</name>
</gene>
<evidence type="ECO:0000313" key="2">
    <source>
        <dbReference type="Proteomes" id="UP001638806"/>
    </source>
</evidence>
<dbReference type="Proteomes" id="UP001638806">
    <property type="component" value="Unassembled WGS sequence"/>
</dbReference>
<evidence type="ECO:0000313" key="1">
    <source>
        <dbReference type="EMBL" id="KAL3953261.1"/>
    </source>
</evidence>
<organism evidence="1 2">
    <name type="scientific">Purpureocillium lilacinum</name>
    <name type="common">Paecilomyces lilacinus</name>
    <dbReference type="NCBI Taxonomy" id="33203"/>
    <lineage>
        <taxon>Eukaryota</taxon>
        <taxon>Fungi</taxon>
        <taxon>Dikarya</taxon>
        <taxon>Ascomycota</taxon>
        <taxon>Pezizomycotina</taxon>
        <taxon>Sordariomycetes</taxon>
        <taxon>Hypocreomycetidae</taxon>
        <taxon>Hypocreales</taxon>
        <taxon>Ophiocordycipitaceae</taxon>
        <taxon>Purpureocillium</taxon>
    </lineage>
</organism>
<dbReference type="EMBL" id="JBGNUJ010000012">
    <property type="protein sequence ID" value="KAL3953261.1"/>
    <property type="molecule type" value="Genomic_DNA"/>
</dbReference>
<comment type="caution">
    <text evidence="1">The sequence shown here is derived from an EMBL/GenBank/DDBJ whole genome shotgun (WGS) entry which is preliminary data.</text>
</comment>
<keyword evidence="2" id="KW-1185">Reference proteome</keyword>
<accession>A0ACC4DCR1</accession>
<protein>
    <submittedName>
        <fullName evidence="1">Uncharacterized protein</fullName>
    </submittedName>
</protein>
<proteinExistence type="predicted"/>
<name>A0ACC4DCR1_PURLI</name>
<reference evidence="1" key="1">
    <citation type="submission" date="2024-12" db="EMBL/GenBank/DDBJ databases">
        <title>Comparative genomics and development of molecular markers within Purpureocillium lilacinum and among Purpureocillium species.</title>
        <authorList>
            <person name="Yeh Z.-Y."/>
            <person name="Ni N.-T."/>
            <person name="Lo P.-H."/>
            <person name="Mushyakhwo K."/>
            <person name="Lin C.-F."/>
            <person name="Nai Y.-S."/>
        </authorList>
    </citation>
    <scope>NUCLEOTIDE SEQUENCE</scope>
    <source>
        <strain evidence="1">NCHU-NPUST-175</strain>
    </source>
</reference>